<dbReference type="Gene3D" id="2.60.40.1120">
    <property type="entry name" value="Carboxypeptidase-like, regulatory domain"/>
    <property type="match status" value="1"/>
</dbReference>
<evidence type="ECO:0000313" key="10">
    <source>
        <dbReference type="Proteomes" id="UP000594759"/>
    </source>
</evidence>
<dbReference type="InterPro" id="IPR012910">
    <property type="entry name" value="Plug_dom"/>
</dbReference>
<dbReference type="NCBIfam" id="TIGR04056">
    <property type="entry name" value="OMP_RagA_SusC"/>
    <property type="match status" value="1"/>
</dbReference>
<keyword evidence="4 7" id="KW-0812">Transmembrane</keyword>
<keyword evidence="9" id="KW-0675">Receptor</keyword>
<dbReference type="InterPro" id="IPR023997">
    <property type="entry name" value="TonB-dep_OMP_SusC/RagA_CS"/>
</dbReference>
<dbReference type="InterPro" id="IPR036942">
    <property type="entry name" value="Beta-barrel_TonB_sf"/>
</dbReference>
<dbReference type="AlphaFoldDB" id="A0A7U3SPP4"/>
<dbReference type="GO" id="GO:0009279">
    <property type="term" value="C:cell outer membrane"/>
    <property type="evidence" value="ECO:0007669"/>
    <property type="project" value="UniProtKB-SubCell"/>
</dbReference>
<evidence type="ECO:0000256" key="4">
    <source>
        <dbReference type="ARBA" id="ARBA00022692"/>
    </source>
</evidence>
<gene>
    <name evidence="9" type="ORF">IZT61_16770</name>
</gene>
<dbReference type="Gene3D" id="2.40.170.20">
    <property type="entry name" value="TonB-dependent receptor, beta-barrel domain"/>
    <property type="match status" value="1"/>
</dbReference>
<evidence type="ECO:0000313" key="9">
    <source>
        <dbReference type="EMBL" id="QPH38708.1"/>
    </source>
</evidence>
<dbReference type="InterPro" id="IPR023996">
    <property type="entry name" value="TonB-dep_OMP_SusC/RagA"/>
</dbReference>
<evidence type="ECO:0000256" key="6">
    <source>
        <dbReference type="ARBA" id="ARBA00023237"/>
    </source>
</evidence>
<dbReference type="SUPFAM" id="SSF56935">
    <property type="entry name" value="Porins"/>
    <property type="match status" value="1"/>
</dbReference>
<dbReference type="EMBL" id="CP064939">
    <property type="protein sequence ID" value="QPH38708.1"/>
    <property type="molecule type" value="Genomic_DNA"/>
</dbReference>
<proteinExistence type="inferred from homology"/>
<dbReference type="Pfam" id="PF13715">
    <property type="entry name" value="CarbopepD_reg_2"/>
    <property type="match status" value="1"/>
</dbReference>
<accession>A0A7U3SPP4</accession>
<evidence type="ECO:0000256" key="5">
    <source>
        <dbReference type="ARBA" id="ARBA00023136"/>
    </source>
</evidence>
<protein>
    <submittedName>
        <fullName evidence="9">TonB-dependent receptor</fullName>
    </submittedName>
</protein>
<dbReference type="PROSITE" id="PS52016">
    <property type="entry name" value="TONB_DEPENDENT_REC_3"/>
    <property type="match status" value="1"/>
</dbReference>
<keyword evidence="3 7" id="KW-1134">Transmembrane beta strand</keyword>
<dbReference type="KEGG" id="pex:IZT61_16770"/>
<comment type="subcellular location">
    <subcellularLocation>
        <location evidence="1 7">Cell outer membrane</location>
        <topology evidence="1 7">Multi-pass membrane protein</topology>
    </subcellularLocation>
</comment>
<dbReference type="NCBIfam" id="TIGR04057">
    <property type="entry name" value="SusC_RagA_signa"/>
    <property type="match status" value="1"/>
</dbReference>
<keyword evidence="6 7" id="KW-0998">Cell outer membrane</keyword>
<feature type="domain" description="TonB-dependent receptor plug" evidence="8">
    <location>
        <begin position="171"/>
        <end position="284"/>
    </location>
</feature>
<dbReference type="SUPFAM" id="SSF49464">
    <property type="entry name" value="Carboxypeptidase regulatory domain-like"/>
    <property type="match status" value="1"/>
</dbReference>
<dbReference type="FunFam" id="2.170.130.10:FF:000008">
    <property type="entry name" value="SusC/RagA family TonB-linked outer membrane protein"/>
    <property type="match status" value="1"/>
</dbReference>
<keyword evidence="2 7" id="KW-0813">Transport</keyword>
<dbReference type="InterPro" id="IPR037066">
    <property type="entry name" value="Plug_dom_sf"/>
</dbReference>
<comment type="similarity">
    <text evidence="7">Belongs to the TonB-dependent receptor family.</text>
</comment>
<evidence type="ECO:0000256" key="2">
    <source>
        <dbReference type="ARBA" id="ARBA00022448"/>
    </source>
</evidence>
<evidence type="ECO:0000256" key="3">
    <source>
        <dbReference type="ARBA" id="ARBA00022452"/>
    </source>
</evidence>
<reference evidence="9 10" key="1">
    <citation type="submission" date="2020-11" db="EMBL/GenBank/DDBJ databases">
        <title>Pedobacter endophytica, an endophytic bacteria isolated form Carex pumila.</title>
        <authorList>
            <person name="Peng Y."/>
            <person name="Jiang L."/>
            <person name="Lee J."/>
        </authorList>
    </citation>
    <scope>NUCLEOTIDE SEQUENCE [LARGE SCALE GENOMIC DNA]</scope>
    <source>
        <strain evidence="9 10">JBR3-12</strain>
    </source>
</reference>
<dbReference type="Gene3D" id="2.170.130.10">
    <property type="entry name" value="TonB-dependent receptor, plug domain"/>
    <property type="match status" value="1"/>
</dbReference>
<organism evidence="9 10">
    <name type="scientific">Pedobacter endophyticus</name>
    <dbReference type="NCBI Taxonomy" id="2789740"/>
    <lineage>
        <taxon>Bacteria</taxon>
        <taxon>Pseudomonadati</taxon>
        <taxon>Bacteroidota</taxon>
        <taxon>Sphingobacteriia</taxon>
        <taxon>Sphingobacteriales</taxon>
        <taxon>Sphingobacteriaceae</taxon>
        <taxon>Pedobacter</taxon>
    </lineage>
</organism>
<keyword evidence="10" id="KW-1185">Reference proteome</keyword>
<name>A0A7U3SPP4_9SPHI</name>
<dbReference type="RefSeq" id="WP_196098185.1">
    <property type="nucleotide sequence ID" value="NZ_CP064939.1"/>
</dbReference>
<evidence type="ECO:0000259" key="8">
    <source>
        <dbReference type="Pfam" id="PF07715"/>
    </source>
</evidence>
<keyword evidence="5 7" id="KW-0472">Membrane</keyword>
<dbReference type="InterPro" id="IPR008969">
    <property type="entry name" value="CarboxyPept-like_regulatory"/>
</dbReference>
<dbReference type="Proteomes" id="UP000594759">
    <property type="component" value="Chromosome"/>
</dbReference>
<evidence type="ECO:0000256" key="1">
    <source>
        <dbReference type="ARBA" id="ARBA00004571"/>
    </source>
</evidence>
<sequence length="1074" mass="117928">MPIRRVLHLISKQTGYNFISEAKILAKIPPLTLQVKNQEVSGLMPKLLNPAKFDLVYQDDKTIIIRERALRLLPHQLDVVVTGTVTDETGAPIPGVSVTLSGSSNVGTQTDSNGKFTIKVTENATLVFSYLGYERYEKAVGSQRDLKISLKPSASALNDVVVVGYGSQSRRNIIGAVSTVNQENIKDLPVTSIDQKLSGQMAGVQVNQASGTPGGGMVIRVRGSGSIGAGDDPLYVVDGFPLNNNYDKFQNPLSTLNPDDIESISVLKDAASSAIYGSRGANGVVLITTKKGKSGASSVDFSIYTGVQHIPQSRKLDMMSAEEYATWRREHRQDLARFNNVPFVESSVPEIYRNPAALGAGVDWTDEVTRTAPMQNYNVTILNGTEKTRIMTSAGYFNQQGVVRNTGFERYSVRMNLETNLTKNLTFGLNLSPSYTKRKLSDSEGHFESGILTQALLTTPVSTVRLADGSFNPIVTSPDAFTNSNPLNVLMNTNRTSTNVRALLNTSLGWKILPGLTAKSSFNFDWQDGKFKVFQPSYVGAFRNPPPQPARGQFDSNVILNWLNENTINYVKDWKDHHLDVLAGFTVQQERGERNSINGSQYPNDVVQTINAATVVTSGADVQKWRLLSYLARANYTFADKYILSAAIRRDGSSRFGQQNRWGVFPSGSIGWRLSKESFFPNIPQIDDLKLRGSFGIAGNNSIGNYTAIPLIAASNYAFGNSLANGVTLNSLANQTLGWESSKQLDIGLDLSMFKGRLNFTAEYYTRNTEQMLQTIDIPISSGFSQGITNLGNVRNRGWEFSVSSKNTTGNLIWETDFNISFNRNKVLDIGSKQRIITGVAGAGGTNITMVGQPMGMFYGYVSDGLFLTQDELLRYPNISGQVVGTVRYRDVDGNGRIDANDQTIIGNPHPDFIFGMTNRFKFKGFDLSLLLSGSYGGQILDQYKQFTTNLDGVFNVEREVINRYRSPENPGAGILPTTVSNTNLARDFRPSHWVKNGSYVSLRNLTLGYNLKTAFSRSMRIYLSGQNLFYITPYKGGNPEVSFSGSNSLAPGVNFTAYPVAATYTLGVNFALK</sequence>
<dbReference type="Pfam" id="PF07715">
    <property type="entry name" value="Plug"/>
    <property type="match status" value="1"/>
</dbReference>
<dbReference type="InterPro" id="IPR039426">
    <property type="entry name" value="TonB-dep_rcpt-like"/>
</dbReference>
<evidence type="ECO:0000256" key="7">
    <source>
        <dbReference type="PROSITE-ProRule" id="PRU01360"/>
    </source>
</evidence>